<sequence length="146" mass="16631">MEIVTDPNRYGVDWQQLAELLDAAGLGQRDPQVLQRVYQHSQFCYWGYCDGRLVATAHAISDMTSVAYLADVALHPDVQGRGLGRLLMDRVMQDLAPLGKVFIYSVPDKLDFYKKYHFRELTTGMVYADNASLERLQQNGYLRSPL</sequence>
<dbReference type="GO" id="GO:0005737">
    <property type="term" value="C:cytoplasm"/>
    <property type="evidence" value="ECO:0007669"/>
    <property type="project" value="TreeGrafter"/>
</dbReference>
<proteinExistence type="predicted"/>
<dbReference type="GeneID" id="75283321"/>
<dbReference type="GO" id="GO:0008080">
    <property type="term" value="F:N-acetyltransferase activity"/>
    <property type="evidence" value="ECO:0007669"/>
    <property type="project" value="InterPro"/>
</dbReference>
<dbReference type="InterPro" id="IPR016181">
    <property type="entry name" value="Acyl_CoA_acyltransferase"/>
</dbReference>
<evidence type="ECO:0000313" key="6">
    <source>
        <dbReference type="Proteomes" id="UP000028721"/>
    </source>
</evidence>
<dbReference type="Proteomes" id="UP000262210">
    <property type="component" value="Unassembled WGS sequence"/>
</dbReference>
<evidence type="ECO:0000313" key="7">
    <source>
        <dbReference type="Proteomes" id="UP000262210"/>
    </source>
</evidence>
<dbReference type="Pfam" id="PF00583">
    <property type="entry name" value="Acetyltransf_1"/>
    <property type="match status" value="1"/>
</dbReference>
<dbReference type="PANTHER" id="PTHR43626:SF4">
    <property type="entry name" value="GCN5-RELATED N-ACETYLTRANSFERASE 2, CHLOROPLASTIC"/>
    <property type="match status" value="1"/>
</dbReference>
<dbReference type="Proteomes" id="UP000028721">
    <property type="component" value="Unassembled WGS sequence"/>
</dbReference>
<evidence type="ECO:0000256" key="1">
    <source>
        <dbReference type="ARBA" id="ARBA00022679"/>
    </source>
</evidence>
<feature type="domain" description="N-acetyltransferase" evidence="3">
    <location>
        <begin position="1"/>
        <end position="146"/>
    </location>
</feature>
<dbReference type="EMBL" id="DPSM01000013">
    <property type="protein sequence ID" value="HCJ99809.1"/>
    <property type="molecule type" value="Genomic_DNA"/>
</dbReference>
<keyword evidence="2" id="KW-0012">Acyltransferase</keyword>
<evidence type="ECO:0000313" key="4">
    <source>
        <dbReference type="EMBL" id="HCJ99809.1"/>
    </source>
</evidence>
<protein>
    <submittedName>
        <fullName evidence="4 5">Acetyltransferase</fullName>
    </submittedName>
</protein>
<keyword evidence="6" id="KW-1185">Reference proteome</keyword>
<dbReference type="InterPro" id="IPR045039">
    <property type="entry name" value="NSI-like"/>
</dbReference>
<gene>
    <name evidence="5" type="ORF">CR62_20320</name>
    <name evidence="4" type="ORF">DHV72_07230</name>
</gene>
<evidence type="ECO:0000256" key="2">
    <source>
        <dbReference type="ARBA" id="ARBA00023315"/>
    </source>
</evidence>
<reference evidence="4 7" key="2">
    <citation type="journal article" date="2018" name="Nat. Biotechnol.">
        <title>A standardized bacterial taxonomy based on genome phylogeny substantially revises the tree of life.</title>
        <authorList>
            <person name="Parks D.H."/>
            <person name="Chuvochina M."/>
            <person name="Waite D.W."/>
            <person name="Rinke C."/>
            <person name="Skarshewski A."/>
            <person name="Chaumeil P.A."/>
            <person name="Hugenholtz P."/>
        </authorList>
    </citation>
    <scope>NUCLEOTIDE SEQUENCE [LARGE SCALE GENOMIC DNA]</scope>
    <source>
        <strain evidence="4">UBA11264</strain>
    </source>
</reference>
<dbReference type="PROSITE" id="PS51186">
    <property type="entry name" value="GNAT"/>
    <property type="match status" value="1"/>
</dbReference>
<evidence type="ECO:0000313" key="5">
    <source>
        <dbReference type="EMBL" id="KFB86481.1"/>
    </source>
</evidence>
<evidence type="ECO:0000259" key="3">
    <source>
        <dbReference type="PROSITE" id="PS51186"/>
    </source>
</evidence>
<name>A0A7G2JQZ2_9GAMM</name>
<dbReference type="PANTHER" id="PTHR43626">
    <property type="entry name" value="ACYL-COA N-ACYLTRANSFERASE"/>
    <property type="match status" value="1"/>
</dbReference>
<dbReference type="InterPro" id="IPR000182">
    <property type="entry name" value="GNAT_dom"/>
</dbReference>
<dbReference type="CDD" id="cd04301">
    <property type="entry name" value="NAT_SF"/>
    <property type="match status" value="1"/>
</dbReference>
<dbReference type="SUPFAM" id="SSF55729">
    <property type="entry name" value="Acyl-CoA N-acyltransferases (Nat)"/>
    <property type="match status" value="1"/>
</dbReference>
<dbReference type="EMBL" id="JGVP01000058">
    <property type="protein sequence ID" value="KFB86481.1"/>
    <property type="molecule type" value="Genomic_DNA"/>
</dbReference>
<comment type="caution">
    <text evidence="4">The sequence shown here is derived from an EMBL/GenBank/DDBJ whole genome shotgun (WGS) entry which is preliminary data.</text>
</comment>
<organism evidence="4 7">
    <name type="scientific">Serratia grimesii</name>
    <dbReference type="NCBI Taxonomy" id="82995"/>
    <lineage>
        <taxon>Bacteria</taxon>
        <taxon>Pseudomonadati</taxon>
        <taxon>Pseudomonadota</taxon>
        <taxon>Gammaproteobacteria</taxon>
        <taxon>Enterobacterales</taxon>
        <taxon>Yersiniaceae</taxon>
        <taxon>Serratia</taxon>
    </lineage>
</organism>
<dbReference type="RefSeq" id="WP_037426344.1">
    <property type="nucleotide sequence ID" value="NZ_CAMIQM010000006.1"/>
</dbReference>
<dbReference type="AlphaFoldDB" id="A0A7G2JQZ2"/>
<accession>A0A7G2JQZ2</accession>
<dbReference type="Gene3D" id="3.40.630.30">
    <property type="match status" value="1"/>
</dbReference>
<keyword evidence="1" id="KW-0808">Transferase</keyword>
<reference evidence="5 6" key="1">
    <citation type="submission" date="2014-03" db="EMBL/GenBank/DDBJ databases">
        <title>Draft genome sequence of the Serratia grimesii strain a2.</title>
        <authorList>
            <person name="Toymentseva A."/>
            <person name="Kazakov S."/>
            <person name="Giliazeva A."/>
            <person name="Ismagilova R."/>
            <person name="Shah R."/>
            <person name="Sharipova M."/>
            <person name="Khaitlina S."/>
            <person name="Mardanova A."/>
        </authorList>
    </citation>
    <scope>NUCLEOTIDE SEQUENCE [LARGE SCALE GENOMIC DNA]</scope>
    <source>
        <strain evidence="5 6">A2</strain>
    </source>
</reference>